<comment type="caution">
    <text evidence="1">The sequence shown here is derived from an EMBL/GenBank/DDBJ whole genome shotgun (WGS) entry which is preliminary data.</text>
</comment>
<accession>A0ACC1TB46</accession>
<name>A0ACC1TB46_9APHY</name>
<evidence type="ECO:0000313" key="2">
    <source>
        <dbReference type="Proteomes" id="UP001148662"/>
    </source>
</evidence>
<reference evidence="1" key="1">
    <citation type="submission" date="2022-07" db="EMBL/GenBank/DDBJ databases">
        <title>Genome Sequence of Phlebia brevispora.</title>
        <authorList>
            <person name="Buettner E."/>
        </authorList>
    </citation>
    <scope>NUCLEOTIDE SEQUENCE</scope>
    <source>
        <strain evidence="1">MPL23</strain>
    </source>
</reference>
<sequence>MYLPTDHGMAQPQAENHAQQLLAAVTDLKRHQLEVLNLFKSVSANLRPILGDSHRLYLDWKDLREEYDKLVASCRREASKCATHLSQFTVMLPHILEPNTSLEVKQLIVSRFIQEAQKGCDKASESEDQFLELADRISDFMWNLTKQGTDSWKAKCHDIKALCTRAFNFLKHIATCIGIVFSSISSSQPLCSSFRNARSRLHAYKKNYRLDDLQQDPPFASDLVRRALTECHRMHNRLESIGDSWNEIKLSCNELATILELANGVLPSDITPYLQQLVEQARTVYEPLIEGLRAYSTNRAPDF</sequence>
<organism evidence="1 2">
    <name type="scientific">Phlebia brevispora</name>
    <dbReference type="NCBI Taxonomy" id="194682"/>
    <lineage>
        <taxon>Eukaryota</taxon>
        <taxon>Fungi</taxon>
        <taxon>Dikarya</taxon>
        <taxon>Basidiomycota</taxon>
        <taxon>Agaricomycotina</taxon>
        <taxon>Agaricomycetes</taxon>
        <taxon>Polyporales</taxon>
        <taxon>Meruliaceae</taxon>
        <taxon>Phlebia</taxon>
    </lineage>
</organism>
<dbReference type="Proteomes" id="UP001148662">
    <property type="component" value="Unassembled WGS sequence"/>
</dbReference>
<gene>
    <name evidence="1" type="ORF">NM688_g1494</name>
</gene>
<keyword evidence="2" id="KW-1185">Reference proteome</keyword>
<evidence type="ECO:0000313" key="1">
    <source>
        <dbReference type="EMBL" id="KAJ3557391.1"/>
    </source>
</evidence>
<proteinExistence type="predicted"/>
<protein>
    <submittedName>
        <fullName evidence="1">Uncharacterized protein</fullName>
    </submittedName>
</protein>
<dbReference type="EMBL" id="JANHOG010000161">
    <property type="protein sequence ID" value="KAJ3557391.1"/>
    <property type="molecule type" value="Genomic_DNA"/>
</dbReference>